<keyword evidence="9" id="KW-1185">Reference proteome</keyword>
<evidence type="ECO:0000256" key="3">
    <source>
        <dbReference type="ARBA" id="ARBA00023110"/>
    </source>
</evidence>
<dbReference type="InterPro" id="IPR029000">
    <property type="entry name" value="Cyclophilin-like_dom_sf"/>
</dbReference>
<feature type="region of interest" description="Disordered" evidence="6">
    <location>
        <begin position="371"/>
        <end position="392"/>
    </location>
</feature>
<keyword evidence="4 8" id="KW-0413">Isomerase</keyword>
<dbReference type="Gene3D" id="2.40.100.10">
    <property type="entry name" value="Cyclophilin-like"/>
    <property type="match status" value="1"/>
</dbReference>
<comment type="similarity">
    <text evidence="5">Belongs to the cyclophilin-type PPIase family. PPIL3 subfamily.</text>
</comment>
<evidence type="ECO:0000259" key="7">
    <source>
        <dbReference type="PROSITE" id="PS50072"/>
    </source>
</evidence>
<dbReference type="AlphaFoldDB" id="A0A0B1T044"/>
<dbReference type="SUPFAM" id="SSF81301">
    <property type="entry name" value="Nucleotidyltransferase"/>
    <property type="match status" value="1"/>
</dbReference>
<evidence type="ECO:0000256" key="5">
    <source>
        <dbReference type="ARBA" id="ARBA00038286"/>
    </source>
</evidence>
<dbReference type="PRINTS" id="PR00153">
    <property type="entry name" value="CSAPPISMRASE"/>
</dbReference>
<evidence type="ECO:0000256" key="2">
    <source>
        <dbReference type="ARBA" id="ARBA00013194"/>
    </source>
</evidence>
<organism evidence="8 9">
    <name type="scientific">Oesophagostomum dentatum</name>
    <name type="common">Nodular worm</name>
    <dbReference type="NCBI Taxonomy" id="61180"/>
    <lineage>
        <taxon>Eukaryota</taxon>
        <taxon>Metazoa</taxon>
        <taxon>Ecdysozoa</taxon>
        <taxon>Nematoda</taxon>
        <taxon>Chromadorea</taxon>
        <taxon>Rhabditida</taxon>
        <taxon>Rhabditina</taxon>
        <taxon>Rhabditomorpha</taxon>
        <taxon>Strongyloidea</taxon>
        <taxon>Strongylidae</taxon>
        <taxon>Oesophagostomum</taxon>
    </lineage>
</organism>
<feature type="domain" description="PPIase cyclophilin-type" evidence="7">
    <location>
        <begin position="87"/>
        <end position="226"/>
    </location>
</feature>
<protein>
    <recommendedName>
        <fullName evidence="2">peptidylprolyl isomerase</fullName>
        <ecNumber evidence="2">5.2.1.8</ecNumber>
    </recommendedName>
</protein>
<dbReference type="PANTHER" id="PTHR45625:SF2">
    <property type="entry name" value="PEPTIDYL-PROLYL CIS-TRANS ISOMERASE-LIKE 3"/>
    <property type="match status" value="1"/>
</dbReference>
<evidence type="ECO:0000313" key="8">
    <source>
        <dbReference type="EMBL" id="KHJ89117.1"/>
    </source>
</evidence>
<dbReference type="OrthoDB" id="271386at2759"/>
<dbReference type="GO" id="GO:0006457">
    <property type="term" value="P:protein folding"/>
    <property type="evidence" value="ECO:0007669"/>
    <property type="project" value="InterPro"/>
</dbReference>
<dbReference type="Proteomes" id="UP000053660">
    <property type="component" value="Unassembled WGS sequence"/>
</dbReference>
<sequence length="392" mass="44540">LFVYLYECLFNVKDILAHIVCVLKNFSAVFFFCNAILSLVVTFRGCAIALQTAISCSNRTLDFPRLSNTIFHFIVKSDSDVMAVTLHTTVGDIKIELFCQECPKTCENFLALCASDYYKNNIFHRNIKDFMVQTGDPTGTGKGGNSIWGAPFEDELSVELRHDGRGTVSMANNGPNTNKSQFFITYAKQPHLDLKYTVFGKVIDGFDALDELETIKVDAKYRPVVEQRAQPYSTSQSNIEIEKAKIKQSQEYFNQYIEEYYEDDEEEDEEVFVKPEKVKEEFNVESLDDIVGLLKRERVRDIVVLSLGPDGPGIVDTMLEYFEVICSPFNARHGAAVADILRKAGKRTDEQVHVMGEEARQRFDLESLWGLNDDEEETSDLPLIPPPREEHS</sequence>
<dbReference type="PROSITE" id="PS00170">
    <property type="entry name" value="CSA_PPIASE_1"/>
    <property type="match status" value="1"/>
</dbReference>
<dbReference type="EMBL" id="KN554687">
    <property type="protein sequence ID" value="KHJ89117.1"/>
    <property type="molecule type" value="Genomic_DNA"/>
</dbReference>
<reference evidence="8 9" key="1">
    <citation type="submission" date="2014-03" db="EMBL/GenBank/DDBJ databases">
        <title>Draft genome of the hookworm Oesophagostomum dentatum.</title>
        <authorList>
            <person name="Mitreva M."/>
        </authorList>
    </citation>
    <scope>NUCLEOTIDE SEQUENCE [LARGE SCALE GENOMIC DNA]</scope>
    <source>
        <strain evidence="8 9">OD-Hann</strain>
    </source>
</reference>
<dbReference type="InterPro" id="IPR044666">
    <property type="entry name" value="Cyclophilin_A-like"/>
</dbReference>
<keyword evidence="3" id="KW-0697">Rotamase</keyword>
<dbReference type="InterPro" id="IPR043519">
    <property type="entry name" value="NT_sf"/>
</dbReference>
<accession>A0A0B1T044</accession>
<dbReference type="InterPro" id="IPR020892">
    <property type="entry name" value="Cyclophilin-type_PPIase_CS"/>
</dbReference>
<gene>
    <name evidence="8" type="ORF">OESDEN_11071</name>
</gene>
<proteinExistence type="inferred from homology"/>
<dbReference type="GO" id="GO:0003755">
    <property type="term" value="F:peptidyl-prolyl cis-trans isomerase activity"/>
    <property type="evidence" value="ECO:0007669"/>
    <property type="project" value="UniProtKB-KW"/>
</dbReference>
<dbReference type="EC" id="5.2.1.8" evidence="2"/>
<dbReference type="FunFam" id="2.40.100.10:FF:000012">
    <property type="entry name" value="Peptidyl-prolyl cis-trans isomerase"/>
    <property type="match status" value="1"/>
</dbReference>
<dbReference type="Pfam" id="PF00160">
    <property type="entry name" value="Pro_isomerase"/>
    <property type="match status" value="1"/>
</dbReference>
<evidence type="ECO:0000313" key="9">
    <source>
        <dbReference type="Proteomes" id="UP000053660"/>
    </source>
</evidence>
<dbReference type="PROSITE" id="PS50072">
    <property type="entry name" value="CSA_PPIASE_2"/>
    <property type="match status" value="1"/>
</dbReference>
<evidence type="ECO:0000256" key="4">
    <source>
        <dbReference type="ARBA" id="ARBA00023235"/>
    </source>
</evidence>
<name>A0A0B1T044_OESDE</name>
<comment type="catalytic activity">
    <reaction evidence="1">
        <text>[protein]-peptidylproline (omega=180) = [protein]-peptidylproline (omega=0)</text>
        <dbReference type="Rhea" id="RHEA:16237"/>
        <dbReference type="Rhea" id="RHEA-COMP:10747"/>
        <dbReference type="Rhea" id="RHEA-COMP:10748"/>
        <dbReference type="ChEBI" id="CHEBI:83833"/>
        <dbReference type="ChEBI" id="CHEBI:83834"/>
        <dbReference type="EC" id="5.2.1.8"/>
    </reaction>
</comment>
<dbReference type="SUPFAM" id="SSF50891">
    <property type="entry name" value="Cyclophilin-like"/>
    <property type="match status" value="1"/>
</dbReference>
<feature type="non-terminal residue" evidence="8">
    <location>
        <position position="1"/>
    </location>
</feature>
<dbReference type="GO" id="GO:0071013">
    <property type="term" value="C:catalytic step 2 spliceosome"/>
    <property type="evidence" value="ECO:0007669"/>
    <property type="project" value="TreeGrafter"/>
</dbReference>
<dbReference type="PANTHER" id="PTHR45625">
    <property type="entry name" value="PEPTIDYL-PROLYL CIS-TRANS ISOMERASE-RELATED"/>
    <property type="match status" value="1"/>
</dbReference>
<evidence type="ECO:0000256" key="6">
    <source>
        <dbReference type="SAM" id="MobiDB-lite"/>
    </source>
</evidence>
<dbReference type="CDD" id="cd01928">
    <property type="entry name" value="Cyclophilin_PPIL3_like"/>
    <property type="match status" value="1"/>
</dbReference>
<dbReference type="InterPro" id="IPR002130">
    <property type="entry name" value="Cyclophilin-type_PPIase_dom"/>
</dbReference>
<evidence type="ECO:0000256" key="1">
    <source>
        <dbReference type="ARBA" id="ARBA00000971"/>
    </source>
</evidence>